<sequence>MDPSSSLPANHLLMKLRGKVITSCKHSQAREAREKAVEMGQLNIESVRYHCGPYSDRLGIYLLDMADILLIEMGRIQEARKYLTEAKRVLEVTHGPQHSLMLTKVQELHDLAEWFPLLSVTADNTCLASVTDVNKKTRPFI</sequence>
<dbReference type="AlphaFoldDB" id="A0A7M7PJM1"/>
<reference evidence="1" key="2">
    <citation type="submission" date="2021-01" db="UniProtKB">
        <authorList>
            <consortium name="EnsemblMetazoa"/>
        </authorList>
    </citation>
    <scope>IDENTIFICATION</scope>
</reference>
<evidence type="ECO:0000313" key="2">
    <source>
        <dbReference type="Proteomes" id="UP000007110"/>
    </source>
</evidence>
<dbReference type="GeneID" id="115929021"/>
<keyword evidence="2" id="KW-1185">Reference proteome</keyword>
<dbReference type="OrthoDB" id="265717at2759"/>
<reference evidence="2" key="1">
    <citation type="submission" date="2015-02" db="EMBL/GenBank/DDBJ databases">
        <title>Genome sequencing for Strongylocentrotus purpuratus.</title>
        <authorList>
            <person name="Murali S."/>
            <person name="Liu Y."/>
            <person name="Vee V."/>
            <person name="English A."/>
            <person name="Wang M."/>
            <person name="Skinner E."/>
            <person name="Han Y."/>
            <person name="Muzny D.M."/>
            <person name="Worley K.C."/>
            <person name="Gibbs R.A."/>
        </authorList>
    </citation>
    <scope>NUCLEOTIDE SEQUENCE</scope>
</reference>
<dbReference type="InterPro" id="IPR011990">
    <property type="entry name" value="TPR-like_helical_dom_sf"/>
</dbReference>
<dbReference type="RefSeq" id="XP_030852914.1">
    <property type="nucleotide sequence ID" value="XM_030997054.1"/>
</dbReference>
<proteinExistence type="predicted"/>
<dbReference type="EnsemblMetazoa" id="XM_030997054">
    <property type="protein sequence ID" value="XP_030852914"/>
    <property type="gene ID" value="LOC115929021"/>
</dbReference>
<accession>A0A7M7PJM1</accession>
<dbReference type="KEGG" id="spu:115929021"/>
<dbReference type="Gene3D" id="1.25.40.10">
    <property type="entry name" value="Tetratricopeptide repeat domain"/>
    <property type="match status" value="1"/>
</dbReference>
<protein>
    <submittedName>
        <fullName evidence="1">Uncharacterized protein</fullName>
    </submittedName>
</protein>
<dbReference type="InParanoid" id="A0A7M7PJM1"/>
<evidence type="ECO:0000313" key="1">
    <source>
        <dbReference type="EnsemblMetazoa" id="XP_030852914"/>
    </source>
</evidence>
<dbReference type="Proteomes" id="UP000007110">
    <property type="component" value="Unassembled WGS sequence"/>
</dbReference>
<organism evidence="1 2">
    <name type="scientific">Strongylocentrotus purpuratus</name>
    <name type="common">Purple sea urchin</name>
    <dbReference type="NCBI Taxonomy" id="7668"/>
    <lineage>
        <taxon>Eukaryota</taxon>
        <taxon>Metazoa</taxon>
        <taxon>Echinodermata</taxon>
        <taxon>Eleutherozoa</taxon>
        <taxon>Echinozoa</taxon>
        <taxon>Echinoidea</taxon>
        <taxon>Euechinoidea</taxon>
        <taxon>Echinacea</taxon>
        <taxon>Camarodonta</taxon>
        <taxon>Echinidea</taxon>
        <taxon>Strongylocentrotidae</taxon>
        <taxon>Strongylocentrotus</taxon>
    </lineage>
</organism>
<name>A0A7M7PJM1_STRPU</name>